<sequence>MTFHTGRLLVGREKEQQFLFSLMCKKNPLSTCFVITGPPGCGKSVLVSSTFELLEESCGMLWVLISCLESFVGTQGTCGATSSRYFLELILQSIKCRYLPEADLCISCEDTSSFIDNLCQILLAIGARNTHDQTCVGLIFEQAERLCDGESLVLPLIIGLGASVNEKLNQLGSLHTPLLFTVLVVDLLLTVCFPVCRNAGELIHLMNINWNAFNEPVNKGLVAADDEWGQWKLAQPYLKKSLSTLYLRHYGDSNLDSLSTKNAGRQNFLELPYLTRFLLIAAFMASHNPRSSDKKLLTKNSGRLSIRKKKQEKEVYKTQAEFTGPRIFTLDRLLAIFYVLVQNEFAKVPCTSILMSQIACLTACGLLSPSSQALSVGNSSTTGLSTTNSSVNAISDLDPLASPKYRCLISLEIAKSIAQSVDFDLLSHLTENYKL</sequence>
<dbReference type="InterPro" id="IPR047088">
    <property type="entry name" value="ORC5_C"/>
</dbReference>
<evidence type="ECO:0000256" key="2">
    <source>
        <dbReference type="ARBA" id="ARBA00006269"/>
    </source>
</evidence>
<dbReference type="InterPro" id="IPR027417">
    <property type="entry name" value="P-loop_NTPase"/>
</dbReference>
<evidence type="ECO:0000313" key="10">
    <source>
        <dbReference type="Proteomes" id="UP000050791"/>
    </source>
</evidence>
<evidence type="ECO:0000313" key="11">
    <source>
        <dbReference type="WBParaSite" id="SMTH1_70620.1"/>
    </source>
</evidence>
<dbReference type="WBParaSite" id="SMTH1_70620.1">
    <property type="protein sequence ID" value="SMTH1_70620.1"/>
    <property type="gene ID" value="SMTH1_70620"/>
</dbReference>
<feature type="domain" description="Orc1-like AAA ATPase" evidence="7">
    <location>
        <begin position="9"/>
        <end position="146"/>
    </location>
</feature>
<dbReference type="GO" id="GO:0005664">
    <property type="term" value="C:nuclear origin of replication recognition complex"/>
    <property type="evidence" value="ECO:0007669"/>
    <property type="project" value="TreeGrafter"/>
</dbReference>
<dbReference type="InterPro" id="IPR048866">
    <property type="entry name" value="ORC5_lid"/>
</dbReference>
<dbReference type="PANTHER" id="PTHR12705:SF0">
    <property type="entry name" value="ORIGIN RECOGNITION COMPLEX SUBUNIT 5"/>
    <property type="match status" value="1"/>
</dbReference>
<dbReference type="InterPro" id="IPR020796">
    <property type="entry name" value="ORC5"/>
</dbReference>
<organism evidence="10 11">
    <name type="scientific">Schistosoma mattheei</name>
    <dbReference type="NCBI Taxonomy" id="31246"/>
    <lineage>
        <taxon>Eukaryota</taxon>
        <taxon>Metazoa</taxon>
        <taxon>Spiralia</taxon>
        <taxon>Lophotrochozoa</taxon>
        <taxon>Platyhelminthes</taxon>
        <taxon>Trematoda</taxon>
        <taxon>Digenea</taxon>
        <taxon>Strigeidida</taxon>
        <taxon>Schistosomatoidea</taxon>
        <taxon>Schistosomatidae</taxon>
        <taxon>Schistosoma</taxon>
    </lineage>
</organism>
<dbReference type="Proteomes" id="UP000050791">
    <property type="component" value="Unassembled WGS sequence"/>
</dbReference>
<evidence type="ECO:0000256" key="3">
    <source>
        <dbReference type="ARBA" id="ARBA00022705"/>
    </source>
</evidence>
<feature type="domain" description="ORC5 lid" evidence="9">
    <location>
        <begin position="185"/>
        <end position="229"/>
    </location>
</feature>
<evidence type="ECO:0000256" key="6">
    <source>
        <dbReference type="ARBA" id="ARBA00023242"/>
    </source>
</evidence>
<dbReference type="Pfam" id="PF21639">
    <property type="entry name" value="ORC5_lid"/>
    <property type="match status" value="1"/>
</dbReference>
<dbReference type="Pfam" id="PF14630">
    <property type="entry name" value="ORC5_C"/>
    <property type="match status" value="1"/>
</dbReference>
<dbReference type="GO" id="GO:0006270">
    <property type="term" value="P:DNA replication initiation"/>
    <property type="evidence" value="ECO:0007669"/>
    <property type="project" value="TreeGrafter"/>
</dbReference>
<proteinExistence type="inferred from homology"/>
<evidence type="ECO:0000259" key="9">
    <source>
        <dbReference type="Pfam" id="PF21639"/>
    </source>
</evidence>
<name>A0AA85BNR2_9TREM</name>
<dbReference type="AlphaFoldDB" id="A0AA85BNR2"/>
<dbReference type="Gene3D" id="3.40.50.300">
    <property type="entry name" value="P-loop containing nucleotide triphosphate hydrolases"/>
    <property type="match status" value="1"/>
</dbReference>
<accession>A0AA85BNR2</accession>
<evidence type="ECO:0008006" key="12">
    <source>
        <dbReference type="Google" id="ProtNLM"/>
    </source>
</evidence>
<evidence type="ECO:0000256" key="5">
    <source>
        <dbReference type="ARBA" id="ARBA00022840"/>
    </source>
</evidence>
<dbReference type="SUPFAM" id="SSF52540">
    <property type="entry name" value="P-loop containing nucleoside triphosphate hydrolases"/>
    <property type="match status" value="1"/>
</dbReference>
<dbReference type="GO" id="GO:0003688">
    <property type="term" value="F:DNA replication origin binding"/>
    <property type="evidence" value="ECO:0007669"/>
    <property type="project" value="TreeGrafter"/>
</dbReference>
<keyword evidence="5" id="KW-0067">ATP-binding</keyword>
<evidence type="ECO:0000259" key="7">
    <source>
        <dbReference type="Pfam" id="PF13191"/>
    </source>
</evidence>
<dbReference type="InterPro" id="IPR041664">
    <property type="entry name" value="AAA_16"/>
</dbReference>
<dbReference type="Pfam" id="PF13191">
    <property type="entry name" value="AAA_16"/>
    <property type="match status" value="1"/>
</dbReference>
<evidence type="ECO:0000256" key="4">
    <source>
        <dbReference type="ARBA" id="ARBA00022741"/>
    </source>
</evidence>
<feature type="domain" description="Origin recognition complex subunit 5 C-terminal" evidence="8">
    <location>
        <begin position="271"/>
        <end position="429"/>
    </location>
</feature>
<evidence type="ECO:0000256" key="1">
    <source>
        <dbReference type="ARBA" id="ARBA00004123"/>
    </source>
</evidence>
<protein>
    <recommendedName>
        <fullName evidence="12">Orc1-like AAA ATPase domain-containing protein</fullName>
    </recommendedName>
</protein>
<keyword evidence="4" id="KW-0547">Nucleotide-binding</keyword>
<comment type="subcellular location">
    <subcellularLocation>
        <location evidence="1">Nucleus</location>
    </subcellularLocation>
</comment>
<comment type="similarity">
    <text evidence="2">Belongs to the ORC5 family.</text>
</comment>
<keyword evidence="6" id="KW-0539">Nucleus</keyword>
<reference evidence="11" key="1">
    <citation type="submission" date="2023-11" db="UniProtKB">
        <authorList>
            <consortium name="WormBaseParasite"/>
        </authorList>
    </citation>
    <scope>IDENTIFICATION</scope>
</reference>
<keyword evidence="3" id="KW-0235">DNA replication</keyword>
<evidence type="ECO:0000259" key="8">
    <source>
        <dbReference type="Pfam" id="PF14630"/>
    </source>
</evidence>
<dbReference type="PANTHER" id="PTHR12705">
    <property type="entry name" value="ORIGIN RECOGNITION COMPLEX SUBUNIT 5"/>
    <property type="match status" value="1"/>
</dbReference>